<feature type="transmembrane region" description="Helical" evidence="1">
    <location>
        <begin position="514"/>
        <end position="533"/>
    </location>
</feature>
<name>A0A1S8B0S8_9EURY</name>
<protein>
    <recommendedName>
        <fullName evidence="4">Sialidase</fullName>
    </recommendedName>
</protein>
<proteinExistence type="predicted"/>
<dbReference type="EMBL" id="LWLN01000001">
    <property type="protein sequence ID" value="OLZ42630.1"/>
    <property type="molecule type" value="Genomic_DNA"/>
</dbReference>
<dbReference type="RefSeq" id="WP_076148189.1">
    <property type="nucleotide sequence ID" value="NZ_LWLN01000001.1"/>
</dbReference>
<organism evidence="2 3">
    <name type="scientific">Natrinema saccharevitans</name>
    <dbReference type="NCBI Taxonomy" id="301967"/>
    <lineage>
        <taxon>Archaea</taxon>
        <taxon>Methanobacteriati</taxon>
        <taxon>Methanobacteriota</taxon>
        <taxon>Stenosarchaea group</taxon>
        <taxon>Halobacteria</taxon>
        <taxon>Halobacteriales</taxon>
        <taxon>Natrialbaceae</taxon>
        <taxon>Natrinema</taxon>
    </lineage>
</organism>
<keyword evidence="1" id="KW-0472">Membrane</keyword>
<dbReference type="STRING" id="301967.A6E15_04730"/>
<keyword evidence="3" id="KW-1185">Reference proteome</keyword>
<keyword evidence="1" id="KW-0812">Transmembrane</keyword>
<accession>A0A1S8B0S8</accession>
<dbReference type="OrthoDB" id="56770at2157"/>
<dbReference type="PANTHER" id="PTHR35902:SF3">
    <property type="entry name" value="NPCBM-ASSOCIATED, NEW3 DOMAIN OF ALPHA-GALACTOSIDASE"/>
    <property type="match status" value="1"/>
</dbReference>
<evidence type="ECO:0000256" key="1">
    <source>
        <dbReference type="SAM" id="Phobius"/>
    </source>
</evidence>
<dbReference type="Proteomes" id="UP000189370">
    <property type="component" value="Unassembled WGS sequence"/>
</dbReference>
<dbReference type="PANTHER" id="PTHR35902">
    <property type="entry name" value="S-LAYER DOMAIN-LIKE PROTEIN-RELATED"/>
    <property type="match status" value="1"/>
</dbReference>
<comment type="caution">
    <text evidence="2">The sequence shown here is derived from an EMBL/GenBank/DDBJ whole genome shotgun (WGS) entry which is preliminary data.</text>
</comment>
<evidence type="ECO:0000313" key="3">
    <source>
        <dbReference type="Proteomes" id="UP000189370"/>
    </source>
</evidence>
<evidence type="ECO:0008006" key="4">
    <source>
        <dbReference type="Google" id="ProtNLM"/>
    </source>
</evidence>
<reference evidence="3" key="1">
    <citation type="submission" date="2016-04" db="EMBL/GenBank/DDBJ databases">
        <authorList>
            <person name="Chen S.-C."/>
            <person name="Lai M.-C."/>
        </authorList>
    </citation>
    <scope>NUCLEOTIDE SEQUENCE [LARGE SCALE GENOMIC DNA]</scope>
    <source>
        <strain evidence="3">AB14</strain>
    </source>
</reference>
<dbReference type="AlphaFoldDB" id="A0A1S8B0S8"/>
<evidence type="ECO:0000313" key="2">
    <source>
        <dbReference type="EMBL" id="OLZ42630.1"/>
    </source>
</evidence>
<keyword evidence="1" id="KW-1133">Transmembrane helix</keyword>
<sequence length="536" mass="56332">MSDGRLAALLAAIAVVGFLAPLGATAAVAQEQTGGELTRGEPDLELVDANPEVTPGTETTLEVQIKNDGDLHTGAQADRVLTARGVTAEIDDAGPFEAAGGEVAVGPIQDGAIATAPLAIEVPEDVESGTHEIEVDVEYAYTNRVSDASSSQQRLEKSETLDLRVTVPEEPRFDVSTVAADVAPGSSGDVTMEIENTGGEPANHTRVSVAGFGGVTIGGGTSENAIGDLAPNESTTTTVEAAIADTASATDKPLEATFTYEDGAGIERTTEPVRTTLAPTAEQSFSIRNVDESLSVGYEGDITGEVVNDGPRNVDDAVLIVEPMSESLFVEDTRYALPELKAGESTEFRYPTDVSGQGDPGARQLRFTVEYTGSGDATLTDGPISERVVVDERRDEFSIADDGLSVSQGDSSDAVLEITNERPTTLSNIDARLYADDPLDAPDDEAFVDELEPGESAEIRFEIEATEDATVETHPVELDFEYETERGESVLSDTYQHPIEVTASEDDGGGTPSVVVGILVALAVSTIGVALWYRQD</sequence>
<gene>
    <name evidence="2" type="ORF">A6E15_04730</name>
</gene>